<dbReference type="STRING" id="530584.SAMN05421630_1141"/>
<dbReference type="InterPro" id="IPR048152">
    <property type="entry name" value="AMED_5909-like"/>
</dbReference>
<keyword evidence="2" id="KW-1185">Reference proteome</keyword>
<organism evidence="1 2">
    <name type="scientific">Prauserella marina</name>
    <dbReference type="NCBI Taxonomy" id="530584"/>
    <lineage>
        <taxon>Bacteria</taxon>
        <taxon>Bacillati</taxon>
        <taxon>Actinomycetota</taxon>
        <taxon>Actinomycetes</taxon>
        <taxon>Pseudonocardiales</taxon>
        <taxon>Pseudonocardiaceae</taxon>
        <taxon>Prauserella</taxon>
    </lineage>
</organism>
<evidence type="ECO:0000313" key="1">
    <source>
        <dbReference type="EMBL" id="SDD88925.1"/>
    </source>
</evidence>
<dbReference type="Proteomes" id="UP000199494">
    <property type="component" value="Unassembled WGS sequence"/>
</dbReference>
<dbReference type="EMBL" id="FMZE01000014">
    <property type="protein sequence ID" value="SDD88925.1"/>
    <property type="molecule type" value="Genomic_DNA"/>
</dbReference>
<reference evidence="1 2" key="1">
    <citation type="submission" date="2016-10" db="EMBL/GenBank/DDBJ databases">
        <authorList>
            <person name="de Groot N.N."/>
        </authorList>
    </citation>
    <scope>NUCLEOTIDE SEQUENCE [LARGE SCALE GENOMIC DNA]</scope>
    <source>
        <strain evidence="1 2">CGMCC 4.5506</strain>
    </source>
</reference>
<gene>
    <name evidence="1" type="ORF">SAMN05421630_1141</name>
</gene>
<accession>A0A222VKC2</accession>
<dbReference type="RefSeq" id="WP_091810290.1">
    <property type="nucleotide sequence ID" value="NZ_CP016353.1"/>
</dbReference>
<evidence type="ECO:0000313" key="2">
    <source>
        <dbReference type="Proteomes" id="UP000199494"/>
    </source>
</evidence>
<proteinExistence type="predicted"/>
<sequence>MTTDRWRRAREARTLMEAHEALGALLPPRDAAPAVWREFYQRSAGVYAMVAEIDRGHHHEALYWAGRERKKAEVLGQR</sequence>
<name>A0A222VKC2_9PSEU</name>
<dbReference type="OrthoDB" id="3627899at2"/>
<dbReference type="AlphaFoldDB" id="A0A222VKC2"/>
<dbReference type="KEGG" id="pmad:BAY61_04495"/>
<dbReference type="NCBIfam" id="NF041510">
    <property type="entry name" value="AMED_5909_fam"/>
    <property type="match status" value="1"/>
</dbReference>
<protein>
    <submittedName>
        <fullName evidence="1">Uncharacterized protein</fullName>
    </submittedName>
</protein>